<accession>A0ACA9MBR1</accession>
<evidence type="ECO:0000313" key="1">
    <source>
        <dbReference type="EMBL" id="CAG8580144.1"/>
    </source>
</evidence>
<gene>
    <name evidence="1" type="ORF">ACOLOM_LOCUS5938</name>
</gene>
<comment type="caution">
    <text evidence="1">The sequence shown here is derived from an EMBL/GenBank/DDBJ whole genome shotgun (WGS) entry which is preliminary data.</text>
</comment>
<protein>
    <submittedName>
        <fullName evidence="1">7847_t:CDS:1</fullName>
    </submittedName>
</protein>
<dbReference type="Proteomes" id="UP000789525">
    <property type="component" value="Unassembled WGS sequence"/>
</dbReference>
<evidence type="ECO:0000313" key="2">
    <source>
        <dbReference type="Proteomes" id="UP000789525"/>
    </source>
</evidence>
<organism evidence="1 2">
    <name type="scientific">Acaulospora colombiana</name>
    <dbReference type="NCBI Taxonomy" id="27376"/>
    <lineage>
        <taxon>Eukaryota</taxon>
        <taxon>Fungi</taxon>
        <taxon>Fungi incertae sedis</taxon>
        <taxon>Mucoromycota</taxon>
        <taxon>Glomeromycotina</taxon>
        <taxon>Glomeromycetes</taxon>
        <taxon>Diversisporales</taxon>
        <taxon>Acaulosporaceae</taxon>
        <taxon>Acaulospora</taxon>
    </lineage>
</organism>
<sequence>MGSLDSVSLNELPSIMVVALATYIAYFYYKYLTRENPLPGPLPLPLIGNLHYVLKNGIIHTMCNLREEYGEFFELYLGGERHICLSNEEMAKDTMTPKVHSNFHQRVDENCGLSEIGMLNRGIVFNISYNDWQYNRKFFSKALLSPSFPKHAVAAVQTGFVEMCGYWDQLGEESVIDFSIWMRRYFMDIIAITSSSKSTYALASFYNQVNKKANVIIPSPGESEKFINAIDFVKVILEWFIFFPAYIRNFPGPNLLSKKYKRTFSWLDDYILKAVEVRRAEIDATPEGRPLTPDILTMFLTVNTKKDITEGISDDAHDRPMTNEEVVGNYFEVMAGGINSGSSTICFLVYYVSHYPEVKQKLLKEFETVIGRNLDTQITIDHLDMLEYTEAVIKEAYRLFTTVPILIKRNENPAKLGDIAFPPNSTFLIDLQALHKHKSLWSNPEKFDPDRFLKSSPESKNSFYMFGSGSRMCPGRDLAMIELKATLLLLYSRYDVEPVDMKEPINFLDTGIRT</sequence>
<dbReference type="EMBL" id="CAJVPT010011562">
    <property type="protein sequence ID" value="CAG8580144.1"/>
    <property type="molecule type" value="Genomic_DNA"/>
</dbReference>
<feature type="non-terminal residue" evidence="1">
    <location>
        <position position="514"/>
    </location>
</feature>
<reference evidence="1" key="1">
    <citation type="submission" date="2021-06" db="EMBL/GenBank/DDBJ databases">
        <authorList>
            <person name="Kallberg Y."/>
            <person name="Tangrot J."/>
            <person name="Rosling A."/>
        </authorList>
    </citation>
    <scope>NUCLEOTIDE SEQUENCE</scope>
    <source>
        <strain evidence="1">CL356</strain>
    </source>
</reference>
<name>A0ACA9MBR1_9GLOM</name>
<proteinExistence type="predicted"/>
<keyword evidence="2" id="KW-1185">Reference proteome</keyword>